<dbReference type="Proteomes" id="UP000192505">
    <property type="component" value="Unassembled WGS sequence"/>
</dbReference>
<accession>A0A1W9KVH8</accession>
<dbReference type="InterPro" id="IPR006076">
    <property type="entry name" value="FAD-dep_OxRdtase"/>
</dbReference>
<evidence type="ECO:0000256" key="1">
    <source>
        <dbReference type="ARBA" id="ARBA00023002"/>
    </source>
</evidence>
<proteinExistence type="predicted"/>
<keyword evidence="1" id="KW-0560">Oxidoreductase</keyword>
<dbReference type="EMBL" id="MTEI01000004">
    <property type="protein sequence ID" value="OQW88515.1"/>
    <property type="molecule type" value="Genomic_DNA"/>
</dbReference>
<dbReference type="Gene3D" id="3.50.50.60">
    <property type="entry name" value="FAD/NAD(P)-binding domain"/>
    <property type="match status" value="1"/>
</dbReference>
<evidence type="ECO:0000259" key="2">
    <source>
        <dbReference type="Pfam" id="PF01266"/>
    </source>
</evidence>
<dbReference type="PANTHER" id="PTHR13847">
    <property type="entry name" value="SARCOSINE DEHYDROGENASE-RELATED"/>
    <property type="match status" value="1"/>
</dbReference>
<dbReference type="GO" id="GO:0005737">
    <property type="term" value="C:cytoplasm"/>
    <property type="evidence" value="ECO:0007669"/>
    <property type="project" value="TreeGrafter"/>
</dbReference>
<evidence type="ECO:0000313" key="4">
    <source>
        <dbReference type="Proteomes" id="UP000192505"/>
    </source>
</evidence>
<name>A0A1W9KVH8_9BURK</name>
<dbReference type="PANTHER" id="PTHR13847:SF287">
    <property type="entry name" value="FAD-DEPENDENT OXIDOREDUCTASE DOMAIN-CONTAINING PROTEIN 1"/>
    <property type="match status" value="1"/>
</dbReference>
<dbReference type="Gene3D" id="3.30.9.10">
    <property type="entry name" value="D-Amino Acid Oxidase, subunit A, domain 2"/>
    <property type="match status" value="1"/>
</dbReference>
<evidence type="ECO:0000313" key="3">
    <source>
        <dbReference type="EMBL" id="OQW88515.1"/>
    </source>
</evidence>
<feature type="domain" description="FAD dependent oxidoreductase" evidence="2">
    <location>
        <begin position="5"/>
        <end position="348"/>
    </location>
</feature>
<reference evidence="3 4" key="1">
    <citation type="submission" date="2017-01" db="EMBL/GenBank/DDBJ databases">
        <title>Novel large sulfur bacteria in the metagenomes of groundwater-fed chemosynthetic microbial mats in the Lake Huron basin.</title>
        <authorList>
            <person name="Sharrar A.M."/>
            <person name="Flood B.E."/>
            <person name="Bailey J.V."/>
            <person name="Jones D.S."/>
            <person name="Biddanda B."/>
            <person name="Ruberg S.A."/>
            <person name="Marcus D.N."/>
            <person name="Dick G.J."/>
        </authorList>
    </citation>
    <scope>NUCLEOTIDE SEQUENCE [LARGE SCALE GENOMIC DNA]</scope>
    <source>
        <strain evidence="3">A7</strain>
    </source>
</reference>
<dbReference type="GO" id="GO:0016491">
    <property type="term" value="F:oxidoreductase activity"/>
    <property type="evidence" value="ECO:0007669"/>
    <property type="project" value="UniProtKB-KW"/>
</dbReference>
<dbReference type="SUPFAM" id="SSF51905">
    <property type="entry name" value="FAD/NAD(P)-binding domain"/>
    <property type="match status" value="1"/>
</dbReference>
<organism evidence="3 4">
    <name type="scientific">Rhodoferax ferrireducens</name>
    <dbReference type="NCBI Taxonomy" id="192843"/>
    <lineage>
        <taxon>Bacteria</taxon>
        <taxon>Pseudomonadati</taxon>
        <taxon>Pseudomonadota</taxon>
        <taxon>Betaproteobacteria</taxon>
        <taxon>Burkholderiales</taxon>
        <taxon>Comamonadaceae</taxon>
        <taxon>Rhodoferax</taxon>
    </lineage>
</organism>
<sequence length="382" mass="40306">MQKTDVLIVGAGMAGASVAYFLAPHSEVTLLEWESQPGYHATGRSAALYSETYGNATVRAITTAAKAFYFAPPAGFSAYPLVTPRGALIVGTADDHDALQALLLDMQALVPNVQWWTQEQILQRVPVVRPEFAACGIYEPDAMDMDVDGIHQGFLRGAKAAGAKLVCDAPAQSITREADGWRVDTPAGSFWAPVLVNAAGAWCDELAQLAGVAPVGLQPKRRSAFTCDAPAGCDIGPWPMVIDAQESFYFKPDAGVLLVSPANEDPVAPQDVQPEELDIAIAVDRVETVTTLQIRKIKRQWAGLRSFVADKTPVVGFAPDAPGFFWLAGQGGYGIQTAPAMGELAAALVRGLPVPATLAARGVQAQDVSPARSGLVELAGVI</sequence>
<dbReference type="AlphaFoldDB" id="A0A1W9KVH8"/>
<protein>
    <submittedName>
        <fullName evidence="3">FAD-dependent oxidoreductase</fullName>
    </submittedName>
</protein>
<dbReference type="InterPro" id="IPR036188">
    <property type="entry name" value="FAD/NAD-bd_sf"/>
</dbReference>
<gene>
    <name evidence="3" type="ORF">BWK72_08865</name>
</gene>
<comment type="caution">
    <text evidence="3">The sequence shown here is derived from an EMBL/GenBank/DDBJ whole genome shotgun (WGS) entry which is preliminary data.</text>
</comment>
<dbReference type="Pfam" id="PF01266">
    <property type="entry name" value="DAO"/>
    <property type="match status" value="1"/>
</dbReference>